<feature type="transmembrane region" description="Helical" evidence="1">
    <location>
        <begin position="172"/>
        <end position="198"/>
    </location>
</feature>
<keyword evidence="3" id="KW-1185">Reference proteome</keyword>
<reference evidence="2 3" key="1">
    <citation type="journal article" date="2023" name="IMA Fungus">
        <title>Comparative genomic study of the Penicillium genus elucidates a diverse pangenome and 15 lateral gene transfer events.</title>
        <authorList>
            <person name="Petersen C."/>
            <person name="Sorensen T."/>
            <person name="Nielsen M.R."/>
            <person name="Sondergaard T.E."/>
            <person name="Sorensen J.L."/>
            <person name="Fitzpatrick D.A."/>
            <person name="Frisvad J.C."/>
            <person name="Nielsen K.L."/>
        </authorList>
    </citation>
    <scope>NUCLEOTIDE SEQUENCE [LARGE SCALE GENOMIC DNA]</scope>
    <source>
        <strain evidence="2 3">IBT 29057</strain>
    </source>
</reference>
<organism evidence="2 3">
    <name type="scientific">Penicillium hetheringtonii</name>
    <dbReference type="NCBI Taxonomy" id="911720"/>
    <lineage>
        <taxon>Eukaryota</taxon>
        <taxon>Fungi</taxon>
        <taxon>Dikarya</taxon>
        <taxon>Ascomycota</taxon>
        <taxon>Pezizomycotina</taxon>
        <taxon>Eurotiomycetes</taxon>
        <taxon>Eurotiomycetidae</taxon>
        <taxon>Eurotiales</taxon>
        <taxon>Aspergillaceae</taxon>
        <taxon>Penicillium</taxon>
    </lineage>
</organism>
<comment type="caution">
    <text evidence="2">The sequence shown here is derived from an EMBL/GenBank/DDBJ whole genome shotgun (WGS) entry which is preliminary data.</text>
</comment>
<protein>
    <submittedName>
        <fullName evidence="2">Major facilitator superfamily domain general substrate transporter</fullName>
    </submittedName>
</protein>
<dbReference type="EMBL" id="JAQJAC010000003">
    <property type="protein sequence ID" value="KAJ5589694.1"/>
    <property type="molecule type" value="Genomic_DNA"/>
</dbReference>
<sequence length="215" mass="23125">MRHFSGNIASSDACQRLSLVVTSNAGHSRAVFYSDMQLKLVGVFIITLVAQSRQLFLAQGVCTGPGNQWLTALSCSCTGTILIGLGQILQPSNWLRVDCTDSRVYHIGQQCPDVGSIETATVLWWPGGTFKGSYLYLLGILLNLWDLYSAFYNFGAFGRDCPTLTSDFRKTGIGIGIGFTIASFSCLTGPPLGGALIAKSHGRRFEVDLPSCSAP</sequence>
<accession>A0AAD6GVM9</accession>
<evidence type="ECO:0000313" key="2">
    <source>
        <dbReference type="EMBL" id="KAJ5589694.1"/>
    </source>
</evidence>
<keyword evidence="1" id="KW-0472">Membrane</keyword>
<keyword evidence="1" id="KW-0812">Transmembrane</keyword>
<evidence type="ECO:0000313" key="3">
    <source>
        <dbReference type="Proteomes" id="UP001216150"/>
    </source>
</evidence>
<keyword evidence="1" id="KW-1133">Transmembrane helix</keyword>
<dbReference type="Proteomes" id="UP001216150">
    <property type="component" value="Unassembled WGS sequence"/>
</dbReference>
<name>A0AAD6GVM9_9EURO</name>
<evidence type="ECO:0000256" key="1">
    <source>
        <dbReference type="SAM" id="Phobius"/>
    </source>
</evidence>
<dbReference type="AlphaFoldDB" id="A0AAD6GVM9"/>
<proteinExistence type="predicted"/>
<feature type="transmembrane region" description="Helical" evidence="1">
    <location>
        <begin position="134"/>
        <end position="152"/>
    </location>
</feature>
<gene>
    <name evidence="2" type="ORF">N7450_003666</name>
</gene>